<name>A0A4V3CYQ6_LABRH</name>
<evidence type="ECO:0008006" key="4">
    <source>
        <dbReference type="Google" id="ProtNLM"/>
    </source>
</evidence>
<keyword evidence="3" id="KW-1185">Reference proteome</keyword>
<organism evidence="2 3">
    <name type="scientific">Labedaea rhizosphaerae</name>
    <dbReference type="NCBI Taxonomy" id="598644"/>
    <lineage>
        <taxon>Bacteria</taxon>
        <taxon>Bacillati</taxon>
        <taxon>Actinomycetota</taxon>
        <taxon>Actinomycetes</taxon>
        <taxon>Pseudonocardiales</taxon>
        <taxon>Pseudonocardiaceae</taxon>
        <taxon>Labedaea</taxon>
    </lineage>
</organism>
<evidence type="ECO:0000313" key="3">
    <source>
        <dbReference type="Proteomes" id="UP000295444"/>
    </source>
</evidence>
<dbReference type="InterPro" id="IPR036689">
    <property type="entry name" value="ESAT-6-like_sf"/>
</dbReference>
<dbReference type="RefSeq" id="WP_133852404.1">
    <property type="nucleotide sequence ID" value="NZ_SNXZ01000005.1"/>
</dbReference>
<dbReference type="SUPFAM" id="SSF140453">
    <property type="entry name" value="EsxAB dimer-like"/>
    <property type="match status" value="1"/>
</dbReference>
<feature type="region of interest" description="Disordered" evidence="1">
    <location>
        <begin position="352"/>
        <end position="425"/>
    </location>
</feature>
<dbReference type="EMBL" id="SNXZ01000005">
    <property type="protein sequence ID" value="TDP95008.1"/>
    <property type="molecule type" value="Genomic_DNA"/>
</dbReference>
<dbReference type="OrthoDB" id="3695672at2"/>
<evidence type="ECO:0000313" key="2">
    <source>
        <dbReference type="EMBL" id="TDP95008.1"/>
    </source>
</evidence>
<feature type="region of interest" description="Disordered" evidence="1">
    <location>
        <begin position="244"/>
        <end position="316"/>
    </location>
</feature>
<comment type="caution">
    <text evidence="2">The sequence shown here is derived from an EMBL/GenBank/DDBJ whole genome shotgun (WGS) entry which is preliminary data.</text>
</comment>
<proteinExistence type="predicted"/>
<dbReference type="AlphaFoldDB" id="A0A4V3CYQ6"/>
<feature type="compositionally biased region" description="Gly residues" evidence="1">
    <location>
        <begin position="400"/>
        <end position="413"/>
    </location>
</feature>
<feature type="compositionally biased region" description="Basic and acidic residues" evidence="1">
    <location>
        <begin position="415"/>
        <end position="425"/>
    </location>
</feature>
<dbReference type="Gene3D" id="1.10.287.1060">
    <property type="entry name" value="ESAT-6-like"/>
    <property type="match status" value="1"/>
</dbReference>
<feature type="compositionally biased region" description="Low complexity" evidence="1">
    <location>
        <begin position="254"/>
        <end position="267"/>
    </location>
</feature>
<gene>
    <name evidence="2" type="ORF">EV186_105240</name>
</gene>
<evidence type="ECO:0000256" key="1">
    <source>
        <dbReference type="SAM" id="MobiDB-lite"/>
    </source>
</evidence>
<sequence length="454" mass="44335">MTPTSTADLLARINETAAAVRGRSWASPELSGGMGGLGNLAGGTDPVAGLSSAGLGWFAPFVSFLSQPSSVLQGNPGPVSTGASGFAQGGQAVSGLASQYQQAASTETKGWSGDASSAYQGASTQILDSISSLAEAAYSMSDAIAGAGEVVGQAVDIITQLGGEAIGQIVPIMSQAVAAAPLTGGQSIAAAIPQCVAIATNYGQQMLAKLAALLASGQNLLKLVKGALAVVQLVTKALKQLGQQSTSGGGSSQTGGATQQGGAQQKQVDAPTANGNAATESGAATDGATSGLSSGGDVSQAPVTSQSLADGSLGSGPLSGAGYNNGTAAGTYTPRQTTTASGFAPGGYGMAPMGAGTGSSRDTEAAASRRAQGPLTGAFDNDEKELTAGRAATPAKSAQRGGGMGGVGMGGARGAQREEDKEHRSRIELVEYEDVFGAKSDDVIAPSVIGEVQS</sequence>
<accession>A0A4V3CYQ6</accession>
<reference evidence="2 3" key="1">
    <citation type="submission" date="2019-03" db="EMBL/GenBank/DDBJ databases">
        <title>Genomic Encyclopedia of Type Strains, Phase IV (KMG-IV): sequencing the most valuable type-strain genomes for metagenomic binning, comparative biology and taxonomic classification.</title>
        <authorList>
            <person name="Goeker M."/>
        </authorList>
    </citation>
    <scope>NUCLEOTIDE SEQUENCE [LARGE SCALE GENOMIC DNA]</scope>
    <source>
        <strain evidence="2 3">DSM 45361</strain>
    </source>
</reference>
<protein>
    <recommendedName>
        <fullName evidence="4">PPE family protein</fullName>
    </recommendedName>
</protein>
<dbReference type="Proteomes" id="UP000295444">
    <property type="component" value="Unassembled WGS sequence"/>
</dbReference>